<dbReference type="AlphaFoldDB" id="A0A2R4T572"/>
<evidence type="ECO:0000313" key="1">
    <source>
        <dbReference type="EMBL" id="AVZ74246.1"/>
    </source>
</evidence>
<dbReference type="KEGG" id="slk:SLUN_20825"/>
<proteinExistence type="predicted"/>
<dbReference type="GeneID" id="55657698"/>
<dbReference type="EMBL" id="CP026304">
    <property type="protein sequence ID" value="AVZ74246.1"/>
    <property type="molecule type" value="Genomic_DNA"/>
</dbReference>
<dbReference type="Pfam" id="PF13424">
    <property type="entry name" value="TPR_12"/>
    <property type="match status" value="2"/>
</dbReference>
<dbReference type="PANTHER" id="PTHR46082">
    <property type="entry name" value="ATP/GTP-BINDING PROTEIN-RELATED"/>
    <property type="match status" value="1"/>
</dbReference>
<organism evidence="1 2">
    <name type="scientific">Streptomyces lunaelactis</name>
    <dbReference type="NCBI Taxonomy" id="1535768"/>
    <lineage>
        <taxon>Bacteria</taxon>
        <taxon>Bacillati</taxon>
        <taxon>Actinomycetota</taxon>
        <taxon>Actinomycetes</taxon>
        <taxon>Kitasatosporales</taxon>
        <taxon>Streptomycetaceae</taxon>
        <taxon>Streptomyces</taxon>
    </lineage>
</organism>
<dbReference type="Gene3D" id="1.25.40.10">
    <property type="entry name" value="Tetratricopeptide repeat domain"/>
    <property type="match status" value="1"/>
</dbReference>
<dbReference type="PANTHER" id="PTHR46082:SF6">
    <property type="entry name" value="AAA+ ATPASE DOMAIN-CONTAINING PROTEIN-RELATED"/>
    <property type="match status" value="1"/>
</dbReference>
<name>A0A2R4T572_9ACTN</name>
<keyword evidence="2" id="KW-1185">Reference proteome</keyword>
<sequence length="326" mass="35786">MTHPVDPAVEQAHTDVVDLFRSNPAADPAGLEAVCRAARDRLAVLPALDPHDPQTWSSYDLITRDVQTLLGCLREAGVPSSEPEHFRAVLIRVLYYLYEADRAEPGVLLAEIVHGDWEVRIGESHADTLKAAERLAACLHALGDSTRARPLFERVLLLRSKTFGNTDPSTLLASCNLGACLNQLADYSAAFRLNKITARLCEQRLGKEDGTTVLATGNLAGSLFGLGEYRAALTLYQDVHRRRRRASGENTLVTLHAEANIAITLHKLGDYEEARAINADLLPRFERAAGKDHSGTTLTRSRLVMNLRALGRDEEADEVHGGIPRF</sequence>
<evidence type="ECO:0008006" key="3">
    <source>
        <dbReference type="Google" id="ProtNLM"/>
    </source>
</evidence>
<dbReference type="Proteomes" id="UP000244201">
    <property type="component" value="Chromosome"/>
</dbReference>
<dbReference type="InterPro" id="IPR011990">
    <property type="entry name" value="TPR-like_helical_dom_sf"/>
</dbReference>
<gene>
    <name evidence="1" type="ORF">SLUN_20825</name>
</gene>
<dbReference type="RefSeq" id="WP_108150529.1">
    <property type="nucleotide sequence ID" value="NZ_CP026304.1"/>
</dbReference>
<dbReference type="OrthoDB" id="3885120at2"/>
<protein>
    <recommendedName>
        <fullName evidence="3">Tetratricopeptide repeat protein</fullName>
    </recommendedName>
</protein>
<dbReference type="SUPFAM" id="SSF48452">
    <property type="entry name" value="TPR-like"/>
    <property type="match status" value="1"/>
</dbReference>
<accession>A0A2R4T572</accession>
<evidence type="ECO:0000313" key="2">
    <source>
        <dbReference type="Proteomes" id="UP000244201"/>
    </source>
</evidence>
<dbReference type="InterPro" id="IPR053137">
    <property type="entry name" value="NLR-like"/>
</dbReference>
<reference evidence="1 2" key="1">
    <citation type="submission" date="2018-01" db="EMBL/GenBank/DDBJ databases">
        <title>Complete genome sequence of Streptomyces lunaelactis MM109T, a Ferroverdin A producer isolated from cave moonmilk deposits.</title>
        <authorList>
            <person name="Naome A."/>
            <person name="Martinet L."/>
            <person name="Maciejewska M."/>
            <person name="Anderssen S."/>
            <person name="Adam D."/>
            <person name="Tenconi E."/>
            <person name="Deflandre B."/>
            <person name="Arguelles-Arias A."/>
            <person name="Calusinska M."/>
            <person name="Copieters W."/>
            <person name="Karim L."/>
            <person name="Hanikenne M."/>
            <person name="Baurain D."/>
            <person name="van Wezel G."/>
            <person name="Smargiasso N."/>
            <person name="de Pauw E."/>
            <person name="Delfosse P."/>
            <person name="Rigali S."/>
        </authorList>
    </citation>
    <scope>NUCLEOTIDE SEQUENCE [LARGE SCALE GENOMIC DNA]</scope>
    <source>
        <strain evidence="1 2">MM109</strain>
    </source>
</reference>